<dbReference type="CDD" id="cd00590">
    <property type="entry name" value="RRM_SF"/>
    <property type="match status" value="1"/>
</dbReference>
<organism evidence="4 5">
    <name type="scientific">Cardiosporidium cionae</name>
    <dbReference type="NCBI Taxonomy" id="476202"/>
    <lineage>
        <taxon>Eukaryota</taxon>
        <taxon>Sar</taxon>
        <taxon>Alveolata</taxon>
        <taxon>Apicomplexa</taxon>
        <taxon>Aconoidasida</taxon>
        <taxon>Nephromycida</taxon>
        <taxon>Cardiosporidium</taxon>
    </lineage>
</organism>
<dbReference type="SMART" id="SM00360">
    <property type="entry name" value="RRM"/>
    <property type="match status" value="1"/>
</dbReference>
<evidence type="ECO:0000256" key="1">
    <source>
        <dbReference type="PROSITE-ProRule" id="PRU00176"/>
    </source>
</evidence>
<evidence type="ECO:0000313" key="4">
    <source>
        <dbReference type="EMBL" id="KAF8821902.1"/>
    </source>
</evidence>
<feature type="compositionally biased region" description="Basic and acidic residues" evidence="2">
    <location>
        <begin position="12"/>
        <end position="23"/>
    </location>
</feature>
<feature type="compositionally biased region" description="Basic and acidic residues" evidence="2">
    <location>
        <begin position="789"/>
        <end position="832"/>
    </location>
</feature>
<evidence type="ECO:0000259" key="3">
    <source>
        <dbReference type="PROSITE" id="PS50102"/>
    </source>
</evidence>
<feature type="compositionally biased region" description="Basic and acidic residues" evidence="2">
    <location>
        <begin position="685"/>
        <end position="700"/>
    </location>
</feature>
<keyword evidence="1" id="KW-0694">RNA-binding</keyword>
<feature type="compositionally biased region" description="Basic residues" evidence="2">
    <location>
        <begin position="369"/>
        <end position="381"/>
    </location>
</feature>
<feature type="region of interest" description="Disordered" evidence="2">
    <location>
        <begin position="1026"/>
        <end position="1056"/>
    </location>
</feature>
<dbReference type="InterPro" id="IPR035979">
    <property type="entry name" value="RBD_domain_sf"/>
</dbReference>
<feature type="compositionally biased region" description="Polar residues" evidence="2">
    <location>
        <begin position="400"/>
        <end position="411"/>
    </location>
</feature>
<dbReference type="InterPro" id="IPR012677">
    <property type="entry name" value="Nucleotide-bd_a/b_plait_sf"/>
</dbReference>
<evidence type="ECO:0000313" key="5">
    <source>
        <dbReference type="Proteomes" id="UP000823046"/>
    </source>
</evidence>
<feature type="compositionally biased region" description="Basic residues" evidence="2">
    <location>
        <begin position="575"/>
        <end position="584"/>
    </location>
</feature>
<feature type="compositionally biased region" description="Basic residues" evidence="2">
    <location>
        <begin position="545"/>
        <end position="558"/>
    </location>
</feature>
<feature type="compositionally biased region" description="Low complexity" evidence="2">
    <location>
        <begin position="1041"/>
        <end position="1056"/>
    </location>
</feature>
<dbReference type="SUPFAM" id="SSF54928">
    <property type="entry name" value="RNA-binding domain, RBD"/>
    <property type="match status" value="2"/>
</dbReference>
<feature type="compositionally biased region" description="Basic and acidic residues" evidence="2">
    <location>
        <begin position="32"/>
        <end position="42"/>
    </location>
</feature>
<feature type="compositionally biased region" description="Pro residues" evidence="2">
    <location>
        <begin position="587"/>
        <end position="602"/>
    </location>
</feature>
<sequence length="1056" mass="119351">MEKIQPPTLNSHLEDTKREESSTDVRIITQEDSLRKGHPVGEEEKSRTIFVSNIPEEATEEDFQYYFEKFGVILAMDLKEGLDVCIQFATHANAIEAIKEMHSQIFMGKEIMVCLHPSESSIPPIKEKMEIPSLSDQQKKGRMPQNRRTEHRLIAHELDSRVSWQDLKDFGRNEMFQNNFSSSSSFFFYTFSCLNLSGFFFFYYSAGDVNYTNVYTHQGNKIGVIEYFDNASVKRALKELNDKHLYSKRIFLEKDRGQMDFVFNQPRKRLAVQEKKEMRGPSAYTVERPPVGSSRRQLSSPPPMLPSSYTSSSHYRPRSPSSPPSQTGRYVSTYIPPSALSPHPRSSSPRRLSPPRRATSVISSSYRRPPYKGGRRTRIHPSARSPYRPLPPPPSVYPHTATSGDFSSSSHRVSREGERLPPRYGGGDSRPPVKRSFYSTEELGGRSRGGVARYTPLPSPRESYISPQGYDRKTRRRSPPFKSQRNSSPLPSFPPPPPSKYARRKEQPYPGGETHPPFLESTSFKRVSRGYPPSSASSYPQAGPRLRKNSLPRYKRVWQHNSDLPPSPQEEKRCLLPRRSRIRRSSPSPPATYIPPLYPHASPPTSRRSYGRETAPPRAHTVEERRLSSPPLASSATHREGERSPRVLSALPSDSLRNLSCESLEIQEVDTHTHTRPDSVAYSTPREDTFSPEDLYKKTVDSPPEILVEPAHGLKEEETVDKSYPFPLHSPIPLPGIASPPPSLSPERPPSSPPPTFSQRTSSVHSQVREEPRGPPHPRLSPPVAEARVSGERINRRVDRRVYRRPEWRGDCRRDRRGDRRVDRRGDRRVDMRMNPVSPPFASSDAGMGASVRSRPPLYTERAPPMSTHRGRSASFSPPLGRSRRNGPPLKEGRMENASYMKKNYSRLSAGGPSPLHTSRRQWFHPVDKSSPPRFASGYTSKPFSSSPQPSSRPSGHFVVRPLSTVQRRGPPRAPSQRKDIPFRGRSASPRGRHAPPLLSTRGGDDNSTYHAYGISLHRRHPSSANFTTHLSMHRNAVTKSSGYPLRSSRSPLPTS</sequence>
<dbReference type="EMBL" id="JADAQX010000111">
    <property type="protein sequence ID" value="KAF8821902.1"/>
    <property type="molecule type" value="Genomic_DNA"/>
</dbReference>
<feature type="compositionally biased region" description="Low complexity" evidence="2">
    <location>
        <begin position="941"/>
        <end position="955"/>
    </location>
</feature>
<feature type="compositionally biased region" description="Low complexity" evidence="2">
    <location>
        <begin position="530"/>
        <end position="544"/>
    </location>
</feature>
<comment type="caution">
    <text evidence="4">The sequence shown here is derived from an EMBL/GenBank/DDBJ whole genome shotgun (WGS) entry which is preliminary data.</text>
</comment>
<proteinExistence type="predicted"/>
<protein>
    <recommendedName>
        <fullName evidence="3">RRM domain-containing protein</fullName>
    </recommendedName>
</protein>
<feature type="domain" description="RRM" evidence="3">
    <location>
        <begin position="47"/>
        <end position="118"/>
    </location>
</feature>
<feature type="region of interest" description="Disordered" evidence="2">
    <location>
        <begin position="272"/>
        <end position="651"/>
    </location>
</feature>
<feature type="compositionally biased region" description="Low complexity" evidence="2">
    <location>
        <begin position="336"/>
        <end position="360"/>
    </location>
</feature>
<feature type="region of interest" description="Disordered" evidence="2">
    <location>
        <begin position="1"/>
        <end position="42"/>
    </location>
</feature>
<dbReference type="Proteomes" id="UP000823046">
    <property type="component" value="Unassembled WGS sequence"/>
</dbReference>
<accession>A0ABQ7JD07</accession>
<name>A0ABQ7JD07_9APIC</name>
<evidence type="ECO:0000256" key="2">
    <source>
        <dbReference type="SAM" id="MobiDB-lite"/>
    </source>
</evidence>
<reference evidence="4 5" key="1">
    <citation type="journal article" date="2020" name="bioRxiv">
        <title>Metabolic contributions of an alphaproteobacterial endosymbiont in the apicomplexan Cardiosporidium cionae.</title>
        <authorList>
            <person name="Hunter E.S."/>
            <person name="Paight C.J."/>
            <person name="Lane C.E."/>
        </authorList>
    </citation>
    <scope>NUCLEOTIDE SEQUENCE [LARGE SCALE GENOMIC DNA]</scope>
    <source>
        <strain evidence="4">ESH_2018</strain>
    </source>
</reference>
<gene>
    <name evidence="4" type="ORF">IE077_001395</name>
</gene>
<dbReference type="Pfam" id="PF00076">
    <property type="entry name" value="RRM_1"/>
    <property type="match status" value="1"/>
</dbReference>
<keyword evidence="5" id="KW-1185">Reference proteome</keyword>
<feature type="compositionally biased region" description="Pro residues" evidence="2">
    <location>
        <begin position="728"/>
        <end position="756"/>
    </location>
</feature>
<dbReference type="InterPro" id="IPR000504">
    <property type="entry name" value="RRM_dom"/>
</dbReference>
<dbReference type="Gene3D" id="3.30.70.330">
    <property type="match status" value="2"/>
</dbReference>
<feature type="region of interest" description="Disordered" evidence="2">
    <location>
        <begin position="668"/>
        <end position="1007"/>
    </location>
</feature>
<feature type="compositionally biased region" description="Basic and acidic residues" evidence="2">
    <location>
        <begin position="712"/>
        <end position="721"/>
    </location>
</feature>
<dbReference type="PROSITE" id="PS50102">
    <property type="entry name" value="RRM"/>
    <property type="match status" value="1"/>
</dbReference>